<feature type="domain" description="ParB-like N-terminal" evidence="1">
    <location>
        <begin position="7"/>
        <end position="87"/>
    </location>
</feature>
<gene>
    <name evidence="2" type="ORF">MHA02_17000</name>
</gene>
<dbReference type="CDD" id="cd16400">
    <property type="entry name" value="ParB_Srx_like_nuclease"/>
    <property type="match status" value="1"/>
</dbReference>
<dbReference type="InterPro" id="IPR036086">
    <property type="entry name" value="ParB/Sulfiredoxin_sf"/>
</dbReference>
<evidence type="ECO:0000259" key="1">
    <source>
        <dbReference type="SMART" id="SM00470"/>
    </source>
</evidence>
<dbReference type="EMBL" id="BJZT01000015">
    <property type="protein sequence ID" value="GEO99312.1"/>
    <property type="molecule type" value="Genomic_DNA"/>
</dbReference>
<sequence length="129" mass="14799">MNADEIRLMSPLDLRPTEQIIPGRVRDVIAMIVTRQAWTQPICLERTTFAILDGHHRHAAAIQLGLGRVPVRILAYDDVALTSWRAEIRPTREDVLRRARAGELYPPKTTRHFFEAKASETFCLQALLW</sequence>
<name>A0A512INT2_9HYPH</name>
<dbReference type="SMART" id="SM00470">
    <property type="entry name" value="ParB"/>
    <property type="match status" value="1"/>
</dbReference>
<dbReference type="SUPFAM" id="SSF110849">
    <property type="entry name" value="ParB/Sulfiredoxin"/>
    <property type="match status" value="1"/>
</dbReference>
<evidence type="ECO:0000313" key="2">
    <source>
        <dbReference type="EMBL" id="GEO99312.1"/>
    </source>
</evidence>
<dbReference type="Gene3D" id="3.90.1530.10">
    <property type="entry name" value="Conserved hypothetical protein from pyrococcus furiosus pfu- 392566-001, ParB domain"/>
    <property type="match status" value="1"/>
</dbReference>
<protein>
    <recommendedName>
        <fullName evidence="1">ParB-like N-terminal domain-containing protein</fullName>
    </recommendedName>
</protein>
<accession>A0A512INT2</accession>
<proteinExistence type="predicted"/>
<comment type="caution">
    <text evidence="2">The sequence shown here is derived from an EMBL/GenBank/DDBJ whole genome shotgun (WGS) entry which is preliminary data.</text>
</comment>
<dbReference type="RefSeq" id="WP_147078212.1">
    <property type="nucleotide sequence ID" value="NZ_BJZT01000015.1"/>
</dbReference>
<reference evidence="2 3" key="1">
    <citation type="submission" date="2019-07" db="EMBL/GenBank/DDBJ databases">
        <title>Whole genome shotgun sequence of Methylobacterium haplocladii NBRC 107714.</title>
        <authorList>
            <person name="Hosoyama A."/>
            <person name="Uohara A."/>
            <person name="Ohji S."/>
            <person name="Ichikawa N."/>
        </authorList>
    </citation>
    <scope>NUCLEOTIDE SEQUENCE [LARGE SCALE GENOMIC DNA]</scope>
    <source>
        <strain evidence="2 3">NBRC 107714</strain>
    </source>
</reference>
<evidence type="ECO:0000313" key="3">
    <source>
        <dbReference type="Proteomes" id="UP000321258"/>
    </source>
</evidence>
<organism evidence="2 3">
    <name type="scientific">Methylobacterium haplocladii</name>
    <dbReference type="NCBI Taxonomy" id="1176176"/>
    <lineage>
        <taxon>Bacteria</taxon>
        <taxon>Pseudomonadati</taxon>
        <taxon>Pseudomonadota</taxon>
        <taxon>Alphaproteobacteria</taxon>
        <taxon>Hyphomicrobiales</taxon>
        <taxon>Methylobacteriaceae</taxon>
        <taxon>Methylobacterium</taxon>
    </lineage>
</organism>
<dbReference type="AlphaFoldDB" id="A0A512INT2"/>
<dbReference type="InterPro" id="IPR003115">
    <property type="entry name" value="ParB_N"/>
</dbReference>
<dbReference type="OrthoDB" id="8565623at2"/>
<dbReference type="Proteomes" id="UP000321258">
    <property type="component" value="Unassembled WGS sequence"/>
</dbReference>
<keyword evidence="3" id="KW-1185">Reference proteome</keyword>